<gene>
    <name evidence="2" type="ORF">GQ43DRAFT_475115</name>
</gene>
<evidence type="ECO:0000313" key="3">
    <source>
        <dbReference type="Proteomes" id="UP000799536"/>
    </source>
</evidence>
<dbReference type="EMBL" id="ML994196">
    <property type="protein sequence ID" value="KAF2197808.1"/>
    <property type="molecule type" value="Genomic_DNA"/>
</dbReference>
<organism evidence="2 3">
    <name type="scientific">Delitschia confertaspora ATCC 74209</name>
    <dbReference type="NCBI Taxonomy" id="1513339"/>
    <lineage>
        <taxon>Eukaryota</taxon>
        <taxon>Fungi</taxon>
        <taxon>Dikarya</taxon>
        <taxon>Ascomycota</taxon>
        <taxon>Pezizomycotina</taxon>
        <taxon>Dothideomycetes</taxon>
        <taxon>Pleosporomycetidae</taxon>
        <taxon>Pleosporales</taxon>
        <taxon>Delitschiaceae</taxon>
        <taxon>Delitschia</taxon>
    </lineage>
</organism>
<comment type="caution">
    <text evidence="2">The sequence shown here is derived from an EMBL/GenBank/DDBJ whole genome shotgun (WGS) entry which is preliminary data.</text>
</comment>
<dbReference type="AlphaFoldDB" id="A0A9P4JEB1"/>
<evidence type="ECO:0000256" key="1">
    <source>
        <dbReference type="SAM" id="MobiDB-lite"/>
    </source>
</evidence>
<protein>
    <submittedName>
        <fullName evidence="2">Uncharacterized protein</fullName>
    </submittedName>
</protein>
<accession>A0A9P4JEB1</accession>
<name>A0A9P4JEB1_9PLEO</name>
<sequence>MFHWTKLYRNVVQRAALAETVVRDVVVEQGLQHVFLEGGKEEEDKGADAQDMNDENGFDRNATFPNKTSVLSRRPVTCIGDNTTLPLPPTSTCTSTNSDPDFTPESTRDRISVTFYGFFTRAGMLFLAMQLSPKSVYYLVSTFKVMEYNDREMKYFTVNKSGLLLTNPWVGLGDWPERCPEEETRRPQGNQALVKIVLMLGTVYRKRGKKIARGSAGEAGHERTHICGG</sequence>
<proteinExistence type="predicted"/>
<dbReference type="Proteomes" id="UP000799536">
    <property type="component" value="Unassembled WGS sequence"/>
</dbReference>
<feature type="compositionally biased region" description="Basic and acidic residues" evidence="1">
    <location>
        <begin position="38"/>
        <end position="48"/>
    </location>
</feature>
<keyword evidence="3" id="KW-1185">Reference proteome</keyword>
<evidence type="ECO:0000313" key="2">
    <source>
        <dbReference type="EMBL" id="KAF2197808.1"/>
    </source>
</evidence>
<reference evidence="2" key="1">
    <citation type="journal article" date="2020" name="Stud. Mycol.">
        <title>101 Dothideomycetes genomes: a test case for predicting lifestyles and emergence of pathogens.</title>
        <authorList>
            <person name="Haridas S."/>
            <person name="Albert R."/>
            <person name="Binder M."/>
            <person name="Bloem J."/>
            <person name="Labutti K."/>
            <person name="Salamov A."/>
            <person name="Andreopoulos B."/>
            <person name="Baker S."/>
            <person name="Barry K."/>
            <person name="Bills G."/>
            <person name="Bluhm B."/>
            <person name="Cannon C."/>
            <person name="Castanera R."/>
            <person name="Culley D."/>
            <person name="Daum C."/>
            <person name="Ezra D."/>
            <person name="Gonzalez J."/>
            <person name="Henrissat B."/>
            <person name="Kuo A."/>
            <person name="Liang C."/>
            <person name="Lipzen A."/>
            <person name="Lutzoni F."/>
            <person name="Magnuson J."/>
            <person name="Mondo S."/>
            <person name="Nolan M."/>
            <person name="Ohm R."/>
            <person name="Pangilinan J."/>
            <person name="Park H.-J."/>
            <person name="Ramirez L."/>
            <person name="Alfaro M."/>
            <person name="Sun H."/>
            <person name="Tritt A."/>
            <person name="Yoshinaga Y."/>
            <person name="Zwiers L.-H."/>
            <person name="Turgeon B."/>
            <person name="Goodwin S."/>
            <person name="Spatafora J."/>
            <person name="Crous P."/>
            <person name="Grigoriev I."/>
        </authorList>
    </citation>
    <scope>NUCLEOTIDE SEQUENCE</scope>
    <source>
        <strain evidence="2">ATCC 74209</strain>
    </source>
</reference>
<feature type="region of interest" description="Disordered" evidence="1">
    <location>
        <begin position="37"/>
        <end position="63"/>
    </location>
</feature>